<evidence type="ECO:0000256" key="5">
    <source>
        <dbReference type="ARBA" id="ARBA00032976"/>
    </source>
</evidence>
<comment type="similarity">
    <text evidence="2">Belongs to the polysaccharide deacetylase family.</text>
</comment>
<sequence>MNLRSMIISFGMQAISLTGADRWLAGAARGRGAILMLHHVRPDAGRGFAPNALLEVTPGFLDEVLTLAKAEGFCFVPLDEVPERLADPRPDAAPFLALTFDDGYRDNVVHAQPVLERHGAPWTVFVTSGFADRTARLWWLELEEAVRRLDHVAVDDGDLAFAHPARTDAEKSAAFEQLYWALRRGPEERLLAVIAGLAERAGVDGRALVEELCLDWAEIAALARVPGVTIGAHTLTHPMLAKHDAARAREEIERSRAIIAERVGQPVRHFAYPVGDPTSAGPREFAITREAGFATAVTTRPGHLFVEHAQHLTALPRVSLNGLYQTRAAARALLSGVPFLLWNRGRKLDVA</sequence>
<protein>
    <recommendedName>
        <fullName evidence="3">Chitooligosaccharide deacetylase</fullName>
    </recommendedName>
    <alternativeName>
        <fullName evidence="5">Nodulation protein B</fullName>
    </alternativeName>
</protein>
<dbReference type="AlphaFoldDB" id="A0A840BSE6"/>
<evidence type="ECO:0000256" key="4">
    <source>
        <dbReference type="ARBA" id="ARBA00022729"/>
    </source>
</evidence>
<dbReference type="PANTHER" id="PTHR34216">
    <property type="match status" value="1"/>
</dbReference>
<dbReference type="Gene3D" id="3.20.20.370">
    <property type="entry name" value="Glycoside hydrolase/deacetylase"/>
    <property type="match status" value="1"/>
</dbReference>
<evidence type="ECO:0000256" key="1">
    <source>
        <dbReference type="ARBA" id="ARBA00003236"/>
    </source>
</evidence>
<keyword evidence="4" id="KW-0732">Signal</keyword>
<keyword evidence="8" id="KW-1185">Reference proteome</keyword>
<dbReference type="PANTHER" id="PTHR34216:SF7">
    <property type="entry name" value="POLY-BETA-1,6-N-ACETYL-D-GLUCOSAMINE N-DEACETYLASE"/>
    <property type="match status" value="1"/>
</dbReference>
<dbReference type="SUPFAM" id="SSF88713">
    <property type="entry name" value="Glycoside hydrolase/deacetylase"/>
    <property type="match status" value="1"/>
</dbReference>
<evidence type="ECO:0000256" key="2">
    <source>
        <dbReference type="ARBA" id="ARBA00010973"/>
    </source>
</evidence>
<dbReference type="InterPro" id="IPR002509">
    <property type="entry name" value="NODB_dom"/>
</dbReference>
<feature type="domain" description="NodB homology" evidence="6">
    <location>
        <begin position="94"/>
        <end position="351"/>
    </location>
</feature>
<dbReference type="GO" id="GO:0016810">
    <property type="term" value="F:hydrolase activity, acting on carbon-nitrogen (but not peptide) bonds"/>
    <property type="evidence" value="ECO:0007669"/>
    <property type="project" value="InterPro"/>
</dbReference>
<evidence type="ECO:0000259" key="6">
    <source>
        <dbReference type="PROSITE" id="PS51677"/>
    </source>
</evidence>
<dbReference type="Pfam" id="PF01522">
    <property type="entry name" value="Polysacc_deac_1"/>
    <property type="match status" value="1"/>
</dbReference>
<dbReference type="RefSeq" id="WP_183315830.1">
    <property type="nucleotide sequence ID" value="NZ_JACIEN010000001.1"/>
</dbReference>
<dbReference type="EMBL" id="JACIEN010000001">
    <property type="protein sequence ID" value="MBB4015930.1"/>
    <property type="molecule type" value="Genomic_DNA"/>
</dbReference>
<dbReference type="InterPro" id="IPR051398">
    <property type="entry name" value="Polysacch_Deacetylase"/>
</dbReference>
<reference evidence="7 8" key="1">
    <citation type="submission" date="2020-08" db="EMBL/GenBank/DDBJ databases">
        <title>Genomic Encyclopedia of Type Strains, Phase IV (KMG-IV): sequencing the most valuable type-strain genomes for metagenomic binning, comparative biology and taxonomic classification.</title>
        <authorList>
            <person name="Goeker M."/>
        </authorList>
    </citation>
    <scope>NUCLEOTIDE SEQUENCE [LARGE SCALE GENOMIC DNA]</scope>
    <source>
        <strain evidence="7 8">DSM 103737</strain>
    </source>
</reference>
<comment type="function">
    <text evidence="1">Is involved in generating a small heat-stable compound (Nod), an acylated oligomer of N-acetylglucosamine, that stimulates mitosis in various plant protoplasts.</text>
</comment>
<dbReference type="Proteomes" id="UP000577362">
    <property type="component" value="Unassembled WGS sequence"/>
</dbReference>
<evidence type="ECO:0000313" key="8">
    <source>
        <dbReference type="Proteomes" id="UP000577362"/>
    </source>
</evidence>
<dbReference type="PROSITE" id="PS51677">
    <property type="entry name" value="NODB"/>
    <property type="match status" value="1"/>
</dbReference>
<dbReference type="GO" id="GO:0005975">
    <property type="term" value="P:carbohydrate metabolic process"/>
    <property type="evidence" value="ECO:0007669"/>
    <property type="project" value="InterPro"/>
</dbReference>
<evidence type="ECO:0000313" key="7">
    <source>
        <dbReference type="EMBL" id="MBB4015930.1"/>
    </source>
</evidence>
<comment type="caution">
    <text evidence="7">The sequence shown here is derived from an EMBL/GenBank/DDBJ whole genome shotgun (WGS) entry which is preliminary data.</text>
</comment>
<dbReference type="InterPro" id="IPR011330">
    <property type="entry name" value="Glyco_hydro/deAcase_b/a-brl"/>
</dbReference>
<name>A0A840BSE6_9HYPH</name>
<dbReference type="CDD" id="cd10968">
    <property type="entry name" value="CE4_Mlr8448_like_5s"/>
    <property type="match status" value="1"/>
</dbReference>
<accession>A0A840BSE6</accession>
<gene>
    <name evidence="7" type="ORF">GGR16_000936</name>
</gene>
<evidence type="ECO:0000256" key="3">
    <source>
        <dbReference type="ARBA" id="ARBA00020071"/>
    </source>
</evidence>
<proteinExistence type="inferred from homology"/>
<organism evidence="7 8">
    <name type="scientific">Chelatococcus caeni</name>
    <dbReference type="NCBI Taxonomy" id="1348468"/>
    <lineage>
        <taxon>Bacteria</taxon>
        <taxon>Pseudomonadati</taxon>
        <taxon>Pseudomonadota</taxon>
        <taxon>Alphaproteobacteria</taxon>
        <taxon>Hyphomicrobiales</taxon>
        <taxon>Chelatococcaceae</taxon>
        <taxon>Chelatococcus</taxon>
    </lineage>
</organism>